<keyword evidence="4" id="KW-1185">Reference proteome</keyword>
<keyword evidence="2" id="KW-0472">Membrane</keyword>
<organism evidence="3 4">
    <name type="scientific">Nonomuraea thailandensis</name>
    <dbReference type="NCBI Taxonomy" id="1188745"/>
    <lineage>
        <taxon>Bacteria</taxon>
        <taxon>Bacillati</taxon>
        <taxon>Actinomycetota</taxon>
        <taxon>Actinomycetes</taxon>
        <taxon>Streptosporangiales</taxon>
        <taxon>Streptosporangiaceae</taxon>
        <taxon>Nonomuraea</taxon>
    </lineage>
</organism>
<dbReference type="Pfam" id="PF10935">
    <property type="entry name" value="DUF2637"/>
    <property type="match status" value="1"/>
</dbReference>
<feature type="transmembrane region" description="Helical" evidence="2">
    <location>
        <begin position="61"/>
        <end position="82"/>
    </location>
</feature>
<feature type="transmembrane region" description="Helical" evidence="2">
    <location>
        <begin position="94"/>
        <end position="113"/>
    </location>
</feature>
<dbReference type="AlphaFoldDB" id="A0A9X2KA60"/>
<name>A0A9X2KA60_9ACTN</name>
<evidence type="ECO:0008006" key="5">
    <source>
        <dbReference type="Google" id="ProtNLM"/>
    </source>
</evidence>
<comment type="caution">
    <text evidence="3">The sequence shown here is derived from an EMBL/GenBank/DDBJ whole genome shotgun (WGS) entry which is preliminary data.</text>
</comment>
<protein>
    <recommendedName>
        <fullName evidence="5">DUF2637 domain-containing protein</fullName>
    </recommendedName>
</protein>
<keyword evidence="2" id="KW-0812">Transmembrane</keyword>
<proteinExistence type="predicted"/>
<evidence type="ECO:0000256" key="1">
    <source>
        <dbReference type="SAM" id="MobiDB-lite"/>
    </source>
</evidence>
<dbReference type="Proteomes" id="UP001139648">
    <property type="component" value="Unassembled WGS sequence"/>
</dbReference>
<reference evidence="3" key="1">
    <citation type="submission" date="2022-06" db="EMBL/GenBank/DDBJ databases">
        <title>Sequencing the genomes of 1000 actinobacteria strains.</title>
        <authorList>
            <person name="Klenk H.-P."/>
        </authorList>
    </citation>
    <scope>NUCLEOTIDE SEQUENCE</scope>
    <source>
        <strain evidence="3">DSM 46694</strain>
    </source>
</reference>
<keyword evidence="2" id="KW-1133">Transmembrane helix</keyword>
<sequence length="322" mass="33589">MNPNPTEPANPPPAPPGGAVAAGLATRRVAIAVVSVIAGVAAYVSFRHQHGLAMTAGEPVATAWTLPILIDGVIIMGSLVMLDASRRGDKAPWLARLALIAGAVATLAANVAHGWSGGLASSLISAVAPIVLVVAYELLMGMLRRTPRPVTAPAPGAASEAASEPVEDHADQEAAEQVEPTPAVAGTVEEAARLAYEASVLAREPLSERKLSDRFKLTRTAARSIIGALVDDLVVTTLRMQGKPPHPDHLIDRFGITERRAVELINARLAEWPAEPVEDTDQAGAEPVAEEIPRPVRWGDRVVPVHHEVPTLTSGNTVGGAA</sequence>
<evidence type="ECO:0000313" key="4">
    <source>
        <dbReference type="Proteomes" id="UP001139648"/>
    </source>
</evidence>
<feature type="region of interest" description="Disordered" evidence="1">
    <location>
        <begin position="149"/>
        <end position="182"/>
    </location>
</feature>
<dbReference type="InterPro" id="IPR021235">
    <property type="entry name" value="DUF2637"/>
</dbReference>
<feature type="transmembrane region" description="Helical" evidence="2">
    <location>
        <begin position="119"/>
        <end position="139"/>
    </location>
</feature>
<feature type="compositionally biased region" description="Low complexity" evidence="1">
    <location>
        <begin position="149"/>
        <end position="164"/>
    </location>
</feature>
<evidence type="ECO:0000313" key="3">
    <source>
        <dbReference type="EMBL" id="MCP2362636.1"/>
    </source>
</evidence>
<dbReference type="RefSeq" id="WP_253753569.1">
    <property type="nucleotide sequence ID" value="NZ_BAABKA010000047.1"/>
</dbReference>
<evidence type="ECO:0000256" key="2">
    <source>
        <dbReference type="SAM" id="Phobius"/>
    </source>
</evidence>
<dbReference type="EMBL" id="JAMZEB010000002">
    <property type="protein sequence ID" value="MCP2362636.1"/>
    <property type="molecule type" value="Genomic_DNA"/>
</dbReference>
<feature type="transmembrane region" description="Helical" evidence="2">
    <location>
        <begin position="29"/>
        <end position="46"/>
    </location>
</feature>
<accession>A0A9X2KA60</accession>
<gene>
    <name evidence="3" type="ORF">HD597_009656</name>
</gene>